<evidence type="ECO:0000256" key="1">
    <source>
        <dbReference type="ARBA" id="ARBA00006987"/>
    </source>
</evidence>
<reference evidence="3" key="1">
    <citation type="journal article" date="2019" name="Int. J. Syst. Evol. Microbiol.">
        <title>The Global Catalogue of Microorganisms (GCM) 10K type strain sequencing project: providing services to taxonomists for standard genome sequencing and annotation.</title>
        <authorList>
            <consortium name="The Broad Institute Genomics Platform"/>
            <consortium name="The Broad Institute Genome Sequencing Center for Infectious Disease"/>
            <person name="Wu L."/>
            <person name="Ma J."/>
        </authorList>
    </citation>
    <scope>NUCLEOTIDE SEQUENCE [LARGE SCALE GENOMIC DNA]</scope>
    <source>
        <strain evidence="3">CCUG 39402</strain>
    </source>
</reference>
<dbReference type="PANTHER" id="PTHR42928:SF5">
    <property type="entry name" value="BLR1237 PROTEIN"/>
    <property type="match status" value="1"/>
</dbReference>
<dbReference type="EMBL" id="JBHSRS010000080">
    <property type="protein sequence ID" value="MFC6282799.1"/>
    <property type="molecule type" value="Genomic_DNA"/>
</dbReference>
<dbReference type="Pfam" id="PF03401">
    <property type="entry name" value="TctC"/>
    <property type="match status" value="1"/>
</dbReference>
<keyword evidence="3" id="KW-1185">Reference proteome</keyword>
<dbReference type="PANTHER" id="PTHR42928">
    <property type="entry name" value="TRICARBOXYLATE-BINDING PROTEIN"/>
    <property type="match status" value="1"/>
</dbReference>
<accession>A0ABW1TYX5</accession>
<dbReference type="CDD" id="cd07012">
    <property type="entry name" value="PBP2_Bug_TTT"/>
    <property type="match status" value="1"/>
</dbReference>
<name>A0ABW1TYX5_9BURK</name>
<gene>
    <name evidence="2" type="ORF">ACFQND_16360</name>
</gene>
<comment type="similarity">
    <text evidence="1">Belongs to the UPF0065 (bug) family.</text>
</comment>
<dbReference type="SUPFAM" id="SSF53850">
    <property type="entry name" value="Periplasmic binding protein-like II"/>
    <property type="match status" value="1"/>
</dbReference>
<comment type="caution">
    <text evidence="2">The sequence shown here is derived from an EMBL/GenBank/DDBJ whole genome shotgun (WGS) entry which is preliminary data.</text>
</comment>
<organism evidence="2 3">
    <name type="scientific">Polaromonas aquatica</name>
    <dbReference type="NCBI Taxonomy" id="332657"/>
    <lineage>
        <taxon>Bacteria</taxon>
        <taxon>Pseudomonadati</taxon>
        <taxon>Pseudomonadota</taxon>
        <taxon>Betaproteobacteria</taxon>
        <taxon>Burkholderiales</taxon>
        <taxon>Comamonadaceae</taxon>
        <taxon>Polaromonas</taxon>
    </lineage>
</organism>
<dbReference type="Proteomes" id="UP001596270">
    <property type="component" value="Unassembled WGS sequence"/>
</dbReference>
<proteinExistence type="inferred from homology"/>
<dbReference type="Gene3D" id="3.40.190.10">
    <property type="entry name" value="Periplasmic binding protein-like II"/>
    <property type="match status" value="1"/>
</dbReference>
<dbReference type="PIRSF" id="PIRSF017082">
    <property type="entry name" value="YflP"/>
    <property type="match status" value="1"/>
</dbReference>
<dbReference type="RefSeq" id="WP_371439242.1">
    <property type="nucleotide sequence ID" value="NZ_JBHSRS010000080.1"/>
</dbReference>
<dbReference type="InterPro" id="IPR042100">
    <property type="entry name" value="Bug_dom1"/>
</dbReference>
<dbReference type="InterPro" id="IPR005064">
    <property type="entry name" value="BUG"/>
</dbReference>
<evidence type="ECO:0000313" key="2">
    <source>
        <dbReference type="EMBL" id="MFC6282799.1"/>
    </source>
</evidence>
<protein>
    <submittedName>
        <fullName evidence="2">Bug family tripartite tricarboxylate transporter substrate binding protein</fullName>
    </submittedName>
</protein>
<dbReference type="Gene3D" id="3.40.190.150">
    <property type="entry name" value="Bordetella uptake gene, domain 1"/>
    <property type="match status" value="1"/>
</dbReference>
<evidence type="ECO:0000313" key="3">
    <source>
        <dbReference type="Proteomes" id="UP001596270"/>
    </source>
</evidence>
<sequence>MLGKRDILKVAGALPLVWSGGASLAASAYSHGYPTKPVTLVLAFGPGNAADTIGRLVAHHLSGFLGQQVIIDNRPGAGGVGAVKLVAGAKPDGHTLLYIGAGVAISQALFKPQPYDMLESFAPVCTVSSNDVLLLVRKDSRFARMEDFIREAREKKGNVMVGVSLLGTTQHLTAELFKLRANIDFTIVPFKTASAVTTALSAGDIDLAFEYVPPALPLLGSGQLRALAIANARRSEVLPDVPTVAEQGVSEFNVSSWGMFVAPAQTPGPVVQRLNQEVVRALRQPDVVKRFADMGIRAPGGTPAQARELMASEIVRWANVVNESKISLK</sequence>